<keyword evidence="6 8" id="KW-0472">Membrane</keyword>
<evidence type="ECO:0000256" key="8">
    <source>
        <dbReference type="SAM" id="Phobius"/>
    </source>
</evidence>
<evidence type="ECO:0000256" key="3">
    <source>
        <dbReference type="ARBA" id="ARBA00022692"/>
    </source>
</evidence>
<keyword evidence="5 8" id="KW-1133">Transmembrane helix</keyword>
<accession>A0ABM0M497</accession>
<feature type="transmembrane region" description="Helical" evidence="8">
    <location>
        <begin position="112"/>
        <end position="135"/>
    </location>
</feature>
<dbReference type="Pfam" id="PF04923">
    <property type="entry name" value="Ninjurin"/>
    <property type="match status" value="1"/>
</dbReference>
<gene>
    <name evidence="10" type="primary">LOC100373206</name>
</gene>
<proteinExistence type="inferred from homology"/>
<dbReference type="Proteomes" id="UP000694865">
    <property type="component" value="Unplaced"/>
</dbReference>
<sequence length="177" mass="19557">MHDCDRNKLLKSCNARNISMVDRQSEQPKFGAAERHNGHTTTDDIEMGQIATTTQLTGSSNTTKKRPFDANSYAGKKTVAQGFIDVALLTANGTYLASIWHNHNKGSTPEFFVIINIGLVISIILQLVTSLLLVIKYRLDISKEEDQPKAEKMTDAVSVLVMLILFVNVFIGAFSVQ</sequence>
<feature type="transmembrane region" description="Helical" evidence="8">
    <location>
        <begin position="156"/>
        <end position="176"/>
    </location>
</feature>
<keyword evidence="9" id="KW-1185">Reference proteome</keyword>
<comment type="similarity">
    <text evidence="2">Belongs to the ninjurin family.</text>
</comment>
<dbReference type="GeneID" id="100373206"/>
<dbReference type="PANTHER" id="PTHR12316">
    <property type="entry name" value="NINJURIN-RELATED"/>
    <property type="match status" value="1"/>
</dbReference>
<evidence type="ECO:0000256" key="5">
    <source>
        <dbReference type="ARBA" id="ARBA00022989"/>
    </source>
</evidence>
<evidence type="ECO:0000256" key="6">
    <source>
        <dbReference type="ARBA" id="ARBA00023136"/>
    </source>
</evidence>
<evidence type="ECO:0000256" key="1">
    <source>
        <dbReference type="ARBA" id="ARBA00004141"/>
    </source>
</evidence>
<comment type="subcellular location">
    <subcellularLocation>
        <location evidence="1">Membrane</location>
        <topology evidence="1">Multi-pass membrane protein</topology>
    </subcellularLocation>
</comment>
<evidence type="ECO:0000313" key="10">
    <source>
        <dbReference type="RefSeq" id="XP_006814838.1"/>
    </source>
</evidence>
<feature type="region of interest" description="Disordered" evidence="7">
    <location>
        <begin position="23"/>
        <end position="48"/>
    </location>
</feature>
<protein>
    <submittedName>
        <fullName evidence="10">Ninjurin-2-like isoform X2</fullName>
    </submittedName>
</protein>
<reference evidence="10" key="1">
    <citation type="submission" date="2025-08" db="UniProtKB">
        <authorList>
            <consortium name="RefSeq"/>
        </authorList>
    </citation>
    <scope>IDENTIFICATION</scope>
    <source>
        <tissue evidence="10">Testes</tissue>
    </source>
</reference>
<keyword evidence="4" id="KW-0130">Cell adhesion</keyword>
<dbReference type="RefSeq" id="XP_006814838.1">
    <property type="nucleotide sequence ID" value="XM_006814775.1"/>
</dbReference>
<evidence type="ECO:0000256" key="7">
    <source>
        <dbReference type="SAM" id="MobiDB-lite"/>
    </source>
</evidence>
<evidence type="ECO:0000256" key="4">
    <source>
        <dbReference type="ARBA" id="ARBA00022889"/>
    </source>
</evidence>
<keyword evidence="3 8" id="KW-0812">Transmembrane</keyword>
<dbReference type="InterPro" id="IPR007007">
    <property type="entry name" value="Ninjurin"/>
</dbReference>
<name>A0ABM0M497_SACKO</name>
<dbReference type="PANTHER" id="PTHR12316:SF17">
    <property type="entry name" value="NINJURIN C, ISOFORM D"/>
    <property type="match status" value="1"/>
</dbReference>
<evidence type="ECO:0000256" key="2">
    <source>
        <dbReference type="ARBA" id="ARBA00008141"/>
    </source>
</evidence>
<evidence type="ECO:0000313" key="9">
    <source>
        <dbReference type="Proteomes" id="UP000694865"/>
    </source>
</evidence>
<organism evidence="9 10">
    <name type="scientific">Saccoglossus kowalevskii</name>
    <name type="common">Acorn worm</name>
    <dbReference type="NCBI Taxonomy" id="10224"/>
    <lineage>
        <taxon>Eukaryota</taxon>
        <taxon>Metazoa</taxon>
        <taxon>Hemichordata</taxon>
        <taxon>Enteropneusta</taxon>
        <taxon>Harrimaniidae</taxon>
        <taxon>Saccoglossus</taxon>
    </lineage>
</organism>
<feature type="transmembrane region" description="Helical" evidence="8">
    <location>
        <begin position="82"/>
        <end position="100"/>
    </location>
</feature>